<feature type="compositionally biased region" description="Low complexity" evidence="2">
    <location>
        <begin position="273"/>
        <end position="284"/>
    </location>
</feature>
<feature type="region of interest" description="Disordered" evidence="2">
    <location>
        <begin position="265"/>
        <end position="470"/>
    </location>
</feature>
<sequence>MNHHIPISPTHVPSSHGGEIFDDFCESVSLPPNSVRPGSRFGEHAPTGATLVDQMGRFNIRDNELPNHRSDTAQVNNRLQGVPPIGIGTQTTYYEGFTFSKAEPEVPGQKASWTRANKIKMRLSQNDLAKMVQKKTRKHSAAKQYQGLSILRRAHVDRLIEERRRESNDPKFEWYCAYVSTDEKAFKGKGARPGDYETVSMDVIVARKLRPGFSIINGSSPHAVLGDLVDLDTPIRTKERTSKFDNRTMETGHQPFNKVPGIGGLFPGPGGHPPQHVGGPSHSGMGRGATHQHLPPQIHHQQAYPGSTQVPTGLQPAMNRPGTSGQGPQSQMASGGIHQLPQRPNNMGPRLGRAPLGPEVNGRPDPRLSAPHAPPQFLPPTHQFDSNQGHGKPNAATNKPAHSPRPPLKSPKLAAQSVDDSFSDCNSDATDDSMCCSTDGSSVTSVYEDDFPDKPAQARGSLHQRTQSPKEGRFEPVYRTHSRKQPSNKHITEGRNYRRLYPAGQVDLILENSRLSRREGRMVRDPEVPHRGLQTRPEIINHDSLYQAYDSIIPSLDPDHPFSDKARERRALDDQIRARILEDRADELRHRERELETRTRTFEDEVRYMNMMNPGRQMPLREPSVRSAYKYSSYHPREIYY</sequence>
<evidence type="ECO:0000313" key="3">
    <source>
        <dbReference type="EMBL" id="OJJ51074.1"/>
    </source>
</evidence>
<feature type="compositionally biased region" description="Polar residues" evidence="2">
    <location>
        <begin position="435"/>
        <end position="445"/>
    </location>
</feature>
<dbReference type="STRING" id="1073090.A0A1L9SVD1"/>
<proteinExistence type="predicted"/>
<dbReference type="EMBL" id="KV878336">
    <property type="protein sequence ID" value="OJJ51074.1"/>
    <property type="molecule type" value="Genomic_DNA"/>
</dbReference>
<dbReference type="AlphaFoldDB" id="A0A1L9SVD1"/>
<dbReference type="OrthoDB" id="5401486at2759"/>
<evidence type="ECO:0000313" key="4">
    <source>
        <dbReference type="Proteomes" id="UP000184188"/>
    </source>
</evidence>
<feature type="compositionally biased region" description="Polar residues" evidence="2">
    <location>
        <begin position="418"/>
        <end position="428"/>
    </location>
</feature>
<dbReference type="Proteomes" id="UP000184188">
    <property type="component" value="Unassembled WGS sequence"/>
</dbReference>
<accession>A0A1L9SVD1</accession>
<dbReference type="GeneID" id="34610890"/>
<feature type="compositionally biased region" description="Polar residues" evidence="2">
    <location>
        <begin position="321"/>
        <end position="333"/>
    </location>
</feature>
<feature type="coiled-coil region" evidence="1">
    <location>
        <begin position="578"/>
        <end position="605"/>
    </location>
</feature>
<dbReference type="RefSeq" id="XP_022585584.1">
    <property type="nucleotide sequence ID" value="XM_022724425.1"/>
</dbReference>
<keyword evidence="4" id="KW-1185">Reference proteome</keyword>
<evidence type="ECO:0000256" key="2">
    <source>
        <dbReference type="SAM" id="MobiDB-lite"/>
    </source>
</evidence>
<reference evidence="4" key="1">
    <citation type="journal article" date="2017" name="Genome Biol.">
        <title>Comparative genomics reveals high biological diversity and specific adaptations in the industrially and medically important fungal genus Aspergillus.</title>
        <authorList>
            <person name="de Vries R.P."/>
            <person name="Riley R."/>
            <person name="Wiebenga A."/>
            <person name="Aguilar-Osorio G."/>
            <person name="Amillis S."/>
            <person name="Uchima C.A."/>
            <person name="Anderluh G."/>
            <person name="Asadollahi M."/>
            <person name="Askin M."/>
            <person name="Barry K."/>
            <person name="Battaglia E."/>
            <person name="Bayram O."/>
            <person name="Benocci T."/>
            <person name="Braus-Stromeyer S.A."/>
            <person name="Caldana C."/>
            <person name="Canovas D."/>
            <person name="Cerqueira G.C."/>
            <person name="Chen F."/>
            <person name="Chen W."/>
            <person name="Choi C."/>
            <person name="Clum A."/>
            <person name="Dos Santos R.A."/>
            <person name="Damasio A.R."/>
            <person name="Diallinas G."/>
            <person name="Emri T."/>
            <person name="Fekete E."/>
            <person name="Flipphi M."/>
            <person name="Freyberg S."/>
            <person name="Gallo A."/>
            <person name="Gournas C."/>
            <person name="Habgood R."/>
            <person name="Hainaut M."/>
            <person name="Harispe M.L."/>
            <person name="Henrissat B."/>
            <person name="Hilden K.S."/>
            <person name="Hope R."/>
            <person name="Hossain A."/>
            <person name="Karabika E."/>
            <person name="Karaffa L."/>
            <person name="Karanyi Z."/>
            <person name="Krasevec N."/>
            <person name="Kuo A."/>
            <person name="Kusch H."/>
            <person name="LaButti K."/>
            <person name="Lagendijk E.L."/>
            <person name="Lapidus A."/>
            <person name="Levasseur A."/>
            <person name="Lindquist E."/>
            <person name="Lipzen A."/>
            <person name="Logrieco A.F."/>
            <person name="MacCabe A."/>
            <person name="Maekelae M.R."/>
            <person name="Malavazi I."/>
            <person name="Melin P."/>
            <person name="Meyer V."/>
            <person name="Mielnichuk N."/>
            <person name="Miskei M."/>
            <person name="Molnar A.P."/>
            <person name="Mule G."/>
            <person name="Ngan C.Y."/>
            <person name="Orejas M."/>
            <person name="Orosz E."/>
            <person name="Ouedraogo J.P."/>
            <person name="Overkamp K.M."/>
            <person name="Park H.-S."/>
            <person name="Perrone G."/>
            <person name="Piumi F."/>
            <person name="Punt P.J."/>
            <person name="Ram A.F."/>
            <person name="Ramon A."/>
            <person name="Rauscher S."/>
            <person name="Record E."/>
            <person name="Riano-Pachon D.M."/>
            <person name="Robert V."/>
            <person name="Roehrig J."/>
            <person name="Ruller R."/>
            <person name="Salamov A."/>
            <person name="Salih N.S."/>
            <person name="Samson R.A."/>
            <person name="Sandor E."/>
            <person name="Sanguinetti M."/>
            <person name="Schuetze T."/>
            <person name="Sepcic K."/>
            <person name="Shelest E."/>
            <person name="Sherlock G."/>
            <person name="Sophianopoulou V."/>
            <person name="Squina F.M."/>
            <person name="Sun H."/>
            <person name="Susca A."/>
            <person name="Todd R.B."/>
            <person name="Tsang A."/>
            <person name="Unkles S.E."/>
            <person name="van de Wiele N."/>
            <person name="van Rossen-Uffink D."/>
            <person name="Oliveira J.V."/>
            <person name="Vesth T.C."/>
            <person name="Visser J."/>
            <person name="Yu J.-H."/>
            <person name="Zhou M."/>
            <person name="Andersen M.R."/>
            <person name="Archer D.B."/>
            <person name="Baker S.E."/>
            <person name="Benoit I."/>
            <person name="Brakhage A.A."/>
            <person name="Braus G.H."/>
            <person name="Fischer R."/>
            <person name="Frisvad J.C."/>
            <person name="Goldman G.H."/>
            <person name="Houbraken J."/>
            <person name="Oakley B."/>
            <person name="Pocsi I."/>
            <person name="Scazzocchio C."/>
            <person name="Seiboth B."/>
            <person name="vanKuyk P.A."/>
            <person name="Wortman J."/>
            <person name="Dyer P.S."/>
            <person name="Grigoriev I.V."/>
        </authorList>
    </citation>
    <scope>NUCLEOTIDE SEQUENCE [LARGE SCALE GENOMIC DNA]</scope>
    <source>
        <strain evidence="4">CBS 506.65</strain>
    </source>
</reference>
<name>A0A1L9SVD1_9EURO</name>
<gene>
    <name evidence="3" type="ORF">ASPZODRAFT_138197</name>
</gene>
<feature type="compositionally biased region" description="Low complexity" evidence="2">
    <location>
        <begin position="291"/>
        <end position="302"/>
    </location>
</feature>
<evidence type="ECO:0000256" key="1">
    <source>
        <dbReference type="SAM" id="Coils"/>
    </source>
</evidence>
<dbReference type="VEuPathDB" id="FungiDB:ASPZODRAFT_138197"/>
<protein>
    <submittedName>
        <fullName evidence="3">Uncharacterized protein</fullName>
    </submittedName>
</protein>
<keyword evidence="1" id="KW-0175">Coiled coil</keyword>
<organism evidence="3 4">
    <name type="scientific">Penicilliopsis zonata CBS 506.65</name>
    <dbReference type="NCBI Taxonomy" id="1073090"/>
    <lineage>
        <taxon>Eukaryota</taxon>
        <taxon>Fungi</taxon>
        <taxon>Dikarya</taxon>
        <taxon>Ascomycota</taxon>
        <taxon>Pezizomycotina</taxon>
        <taxon>Eurotiomycetes</taxon>
        <taxon>Eurotiomycetidae</taxon>
        <taxon>Eurotiales</taxon>
        <taxon>Aspergillaceae</taxon>
        <taxon>Penicilliopsis</taxon>
    </lineage>
</organism>